<feature type="domain" description="AAR2 C-terminal" evidence="3">
    <location>
        <begin position="367"/>
        <end position="547"/>
    </location>
</feature>
<evidence type="ECO:0000259" key="4">
    <source>
        <dbReference type="Pfam" id="PF20981"/>
    </source>
</evidence>
<dbReference type="Proteomes" id="UP001195914">
    <property type="component" value="Unassembled WGS sequence"/>
</dbReference>
<proteinExistence type="inferred from homology"/>
<dbReference type="InterPro" id="IPR038516">
    <property type="entry name" value="AAR2_N_sf"/>
</dbReference>
<feature type="compositionally biased region" description="Polar residues" evidence="2">
    <location>
        <begin position="312"/>
        <end position="328"/>
    </location>
</feature>
<name>A0AAD9LFH2_BABDI</name>
<dbReference type="PANTHER" id="PTHR12689">
    <property type="entry name" value="A1 CISTRON SPLICING FACTOR AAR2-RELATED"/>
    <property type="match status" value="1"/>
</dbReference>
<feature type="region of interest" description="Disordered" evidence="2">
    <location>
        <begin position="198"/>
        <end position="218"/>
    </location>
</feature>
<feature type="compositionally biased region" description="Basic and acidic residues" evidence="2">
    <location>
        <begin position="209"/>
        <end position="218"/>
    </location>
</feature>
<protein>
    <recommendedName>
        <fullName evidence="7">AAR2 protein</fullName>
    </recommendedName>
</protein>
<dbReference type="GO" id="GO:0000244">
    <property type="term" value="P:spliceosomal tri-snRNP complex assembly"/>
    <property type="evidence" value="ECO:0007669"/>
    <property type="project" value="TreeGrafter"/>
</dbReference>
<dbReference type="PANTHER" id="PTHR12689:SF4">
    <property type="entry name" value="PROTEIN AAR2 HOMOLOG"/>
    <property type="match status" value="1"/>
</dbReference>
<organism evidence="5 6">
    <name type="scientific">Babesia divergens</name>
    <dbReference type="NCBI Taxonomy" id="32595"/>
    <lineage>
        <taxon>Eukaryota</taxon>
        <taxon>Sar</taxon>
        <taxon>Alveolata</taxon>
        <taxon>Apicomplexa</taxon>
        <taxon>Aconoidasida</taxon>
        <taxon>Piroplasmida</taxon>
        <taxon>Babesiidae</taxon>
        <taxon>Babesia</taxon>
    </lineage>
</organism>
<accession>A0AAD9LFH2</accession>
<evidence type="ECO:0000259" key="3">
    <source>
        <dbReference type="Pfam" id="PF05282"/>
    </source>
</evidence>
<dbReference type="InterPro" id="IPR007946">
    <property type="entry name" value="AAR2"/>
</dbReference>
<comment type="caution">
    <text evidence="5">The sequence shown here is derived from an EMBL/GenBank/DDBJ whole genome shotgun (WGS) entry which is preliminary data.</text>
</comment>
<keyword evidence="6" id="KW-1185">Reference proteome</keyword>
<dbReference type="InterPro" id="IPR033648">
    <property type="entry name" value="AAR2_C"/>
</dbReference>
<reference evidence="5" key="2">
    <citation type="submission" date="2021-05" db="EMBL/GenBank/DDBJ databases">
        <authorList>
            <person name="Pain A."/>
        </authorList>
    </citation>
    <scope>NUCLEOTIDE SEQUENCE</scope>
    <source>
        <strain evidence="5">1802A</strain>
    </source>
</reference>
<evidence type="ECO:0000313" key="5">
    <source>
        <dbReference type="EMBL" id="KAK1934718.1"/>
    </source>
</evidence>
<feature type="region of interest" description="Disordered" evidence="2">
    <location>
        <begin position="307"/>
        <end position="328"/>
    </location>
</feature>
<feature type="domain" description="AAR2 N-terminal" evidence="4">
    <location>
        <begin position="17"/>
        <end position="147"/>
    </location>
</feature>
<dbReference type="EMBL" id="JAHBMH010000062">
    <property type="protein sequence ID" value="KAK1934718.1"/>
    <property type="molecule type" value="Genomic_DNA"/>
</dbReference>
<dbReference type="CDD" id="cd13778">
    <property type="entry name" value="Aar2_C"/>
    <property type="match status" value="1"/>
</dbReference>
<dbReference type="CDD" id="cd13777">
    <property type="entry name" value="Aar2_N"/>
    <property type="match status" value="1"/>
</dbReference>
<comment type="similarity">
    <text evidence="1">Belongs to the AAR2 family.</text>
</comment>
<gene>
    <name evidence="5" type="ORF">X943_000371</name>
</gene>
<reference evidence="5" key="1">
    <citation type="journal article" date="2014" name="Nucleic Acids Res.">
        <title>The evolutionary dynamics of variant antigen genes in Babesia reveal a history of genomic innovation underlying host-parasite interaction.</title>
        <authorList>
            <person name="Jackson A.P."/>
            <person name="Otto T.D."/>
            <person name="Darby A."/>
            <person name="Ramaprasad A."/>
            <person name="Xia D."/>
            <person name="Echaide I.E."/>
            <person name="Farber M."/>
            <person name="Gahlot S."/>
            <person name="Gamble J."/>
            <person name="Gupta D."/>
            <person name="Gupta Y."/>
            <person name="Jackson L."/>
            <person name="Malandrin L."/>
            <person name="Malas T.B."/>
            <person name="Moussa E."/>
            <person name="Nair M."/>
            <person name="Reid A.J."/>
            <person name="Sanders M."/>
            <person name="Sharma J."/>
            <person name="Tracey A."/>
            <person name="Quail M.A."/>
            <person name="Weir W."/>
            <person name="Wastling J.M."/>
            <person name="Hall N."/>
            <person name="Willadsen P."/>
            <person name="Lingelbach K."/>
            <person name="Shiels B."/>
            <person name="Tait A."/>
            <person name="Berriman M."/>
            <person name="Allred D.R."/>
            <person name="Pain A."/>
        </authorList>
    </citation>
    <scope>NUCLEOTIDE SEQUENCE</scope>
    <source>
        <strain evidence="5">1802A</strain>
    </source>
</reference>
<dbReference type="AlphaFoldDB" id="A0AAD9LFH2"/>
<sequence length="571" mass="64010">MDVDDSVIPSQEVNITACLVLNQRDDERLGFDFVSFPGNNEVIGVVDLTPGAHFIYVKKNDGNDEIDLRLGEFVHVASGSCTVLKRSKLDDGALFDVADIDEARSYQSSVIAGHFSGKLAKVPPQLRELWRNLTDFITDDVIRALRPLERKVASKSKFRIHDSKPDACKSQTVKVNDEHVNAISHVYNGNSLRIIDAPGEDPASPHASDTPHHAKEVNYSDGNSELLSMARKSFKSCSDIDGVAGLEKEQELKRQDCTKEFLSLSTQEDDTVEDYIEISKRFKGIKGNSGLLCELFTDSKKSSQVTSTSQQFNLNGNHSDNNTNSDANIHTKSAQNTMASNDMDKEGIIDSDLADDHCTVYYSDLRRINRKMTLLTNISPDKITQMHLDTTYIMDAIASNHRRFKASSERSVVKPSGMSGCDQHDTMAAGLSSYEAVIGEYQYAFCLFLLNFHYDSFEHWKAIFRAICNAETFFLANVALASRLLNVMKLQLETFESDLYEPDNFFAYHLNTLEEIITDNQPQLASLKQPFEDIRNTFKLKFGISLEDAKVLQDSVQIVYADEIQSPNINK</sequence>
<dbReference type="Pfam" id="PF05282">
    <property type="entry name" value="AAR2"/>
    <property type="match status" value="1"/>
</dbReference>
<evidence type="ECO:0008006" key="7">
    <source>
        <dbReference type="Google" id="ProtNLM"/>
    </source>
</evidence>
<dbReference type="InterPro" id="IPR038514">
    <property type="entry name" value="AAR2_C_sf"/>
</dbReference>
<dbReference type="Gene3D" id="2.60.34.20">
    <property type="match status" value="1"/>
</dbReference>
<evidence type="ECO:0000256" key="2">
    <source>
        <dbReference type="SAM" id="MobiDB-lite"/>
    </source>
</evidence>
<dbReference type="InterPro" id="IPR033647">
    <property type="entry name" value="Aar2_N"/>
</dbReference>
<dbReference type="Pfam" id="PF20981">
    <property type="entry name" value="AAR2_1st"/>
    <property type="match status" value="1"/>
</dbReference>
<evidence type="ECO:0000313" key="6">
    <source>
        <dbReference type="Proteomes" id="UP001195914"/>
    </source>
</evidence>
<evidence type="ECO:0000256" key="1">
    <source>
        <dbReference type="ARBA" id="ARBA00006281"/>
    </source>
</evidence>
<dbReference type="Gene3D" id="1.25.40.550">
    <property type="entry name" value="Aar2, C-terminal domain-like"/>
    <property type="match status" value="1"/>
</dbReference>